<feature type="transmembrane region" description="Helical" evidence="2">
    <location>
        <begin position="30"/>
        <end position="49"/>
    </location>
</feature>
<dbReference type="AlphaFoldDB" id="A0A0G1U401"/>
<evidence type="ECO:0000313" key="4">
    <source>
        <dbReference type="Proteomes" id="UP000034739"/>
    </source>
</evidence>
<feature type="region of interest" description="Disordered" evidence="1">
    <location>
        <begin position="139"/>
        <end position="159"/>
    </location>
</feature>
<organism evidence="3 4">
    <name type="scientific">Candidatus Gottesmanbacteria bacterium GW2011_GWA2_47_9</name>
    <dbReference type="NCBI Taxonomy" id="1618445"/>
    <lineage>
        <taxon>Bacteria</taxon>
        <taxon>Candidatus Gottesmaniibacteriota</taxon>
    </lineage>
</organism>
<evidence type="ECO:0000313" key="3">
    <source>
        <dbReference type="EMBL" id="KKU88774.1"/>
    </source>
</evidence>
<sequence length="226" mass="24956">MPFDYKNEYSRYKKYYQSLGETIQKPKNRAYSATVFSFLAVSLFGWYAIRPTIQTILYLRREIKDNVVVSQKMEEKISALVEAQALYQEVQPQLSIVNQSLPPSPEVMSLVAQLRNLANSTNASLSAITIPTVPLAGQDATRSAQQPGAGRGPTTPKPAKLNEFPISIQLSGTFATIQSFLGGINTMRRLTSVDTLTLIPSRDSGIAAGTNMLQLTLKLKGYYITQ</sequence>
<dbReference type="Gene3D" id="3.30.70.60">
    <property type="match status" value="1"/>
</dbReference>
<dbReference type="GO" id="GO:0043683">
    <property type="term" value="P:type IV pilus assembly"/>
    <property type="evidence" value="ECO:0007669"/>
    <property type="project" value="InterPro"/>
</dbReference>
<dbReference type="Proteomes" id="UP000034739">
    <property type="component" value="Unassembled WGS sequence"/>
</dbReference>
<dbReference type="InterPro" id="IPR014717">
    <property type="entry name" value="Transl_elong_EF1B/ribsomal_bS6"/>
</dbReference>
<dbReference type="InterPro" id="IPR007445">
    <property type="entry name" value="PilO"/>
</dbReference>
<protein>
    <submittedName>
        <fullName evidence="3">Uncharacterized protein</fullName>
    </submittedName>
</protein>
<keyword evidence="2" id="KW-0472">Membrane</keyword>
<dbReference type="Pfam" id="PF04350">
    <property type="entry name" value="PilO"/>
    <property type="match status" value="1"/>
</dbReference>
<dbReference type="GO" id="GO:0043107">
    <property type="term" value="P:type IV pilus-dependent motility"/>
    <property type="evidence" value="ECO:0007669"/>
    <property type="project" value="InterPro"/>
</dbReference>
<keyword evidence="2" id="KW-1133">Transmembrane helix</keyword>
<proteinExistence type="predicted"/>
<evidence type="ECO:0000256" key="2">
    <source>
        <dbReference type="SAM" id="Phobius"/>
    </source>
</evidence>
<evidence type="ECO:0000256" key="1">
    <source>
        <dbReference type="SAM" id="MobiDB-lite"/>
    </source>
</evidence>
<reference evidence="3 4" key="1">
    <citation type="journal article" date="2015" name="Nature">
        <title>rRNA introns, odd ribosomes, and small enigmatic genomes across a large radiation of phyla.</title>
        <authorList>
            <person name="Brown C.T."/>
            <person name="Hug L.A."/>
            <person name="Thomas B.C."/>
            <person name="Sharon I."/>
            <person name="Castelle C.J."/>
            <person name="Singh A."/>
            <person name="Wilkins M.J."/>
            <person name="Williams K.H."/>
            <person name="Banfield J.F."/>
        </authorList>
    </citation>
    <scope>NUCLEOTIDE SEQUENCE [LARGE SCALE GENOMIC DNA]</scope>
</reference>
<dbReference type="EMBL" id="LCOY01000002">
    <property type="protein sequence ID" value="KKU88774.1"/>
    <property type="molecule type" value="Genomic_DNA"/>
</dbReference>
<name>A0A0G1U401_9BACT</name>
<keyword evidence="2" id="KW-0812">Transmembrane</keyword>
<gene>
    <name evidence="3" type="ORF">UY16_C0002G0046</name>
</gene>
<accession>A0A0G1U401</accession>
<comment type="caution">
    <text evidence="3">The sequence shown here is derived from an EMBL/GenBank/DDBJ whole genome shotgun (WGS) entry which is preliminary data.</text>
</comment>